<gene>
    <name evidence="1" type="ORF">FHS65_001256</name>
</gene>
<dbReference type="EMBL" id="JACIJB010000004">
    <property type="protein sequence ID" value="MBB5660510.1"/>
    <property type="molecule type" value="Genomic_DNA"/>
</dbReference>
<organism evidence="1 2">
    <name type="scientific">Brevundimonas halotolerans</name>
    <dbReference type="NCBI Taxonomy" id="69670"/>
    <lineage>
        <taxon>Bacteria</taxon>
        <taxon>Pseudomonadati</taxon>
        <taxon>Pseudomonadota</taxon>
        <taxon>Alphaproteobacteria</taxon>
        <taxon>Caulobacterales</taxon>
        <taxon>Caulobacteraceae</taxon>
        <taxon>Brevundimonas</taxon>
    </lineage>
</organism>
<keyword evidence="2" id="KW-1185">Reference proteome</keyword>
<evidence type="ECO:0000313" key="1">
    <source>
        <dbReference type="EMBL" id="MBB5660510.1"/>
    </source>
</evidence>
<dbReference type="Proteomes" id="UP000548978">
    <property type="component" value="Unassembled WGS sequence"/>
</dbReference>
<proteinExistence type="predicted"/>
<dbReference type="RefSeq" id="WP_123287927.1">
    <property type="nucleotide sequence ID" value="NZ_JACIJB010000004.1"/>
</dbReference>
<dbReference type="OrthoDB" id="7206135at2"/>
<name>A0A7W9A3K5_9CAUL</name>
<comment type="caution">
    <text evidence="1">The sequence shown here is derived from an EMBL/GenBank/DDBJ whole genome shotgun (WGS) entry which is preliminary data.</text>
</comment>
<reference evidence="1 2" key="1">
    <citation type="submission" date="2020-08" db="EMBL/GenBank/DDBJ databases">
        <title>Genomic Encyclopedia of Type Strains, Phase IV (KMG-IV): sequencing the most valuable type-strain genomes for metagenomic binning, comparative biology and taxonomic classification.</title>
        <authorList>
            <person name="Goeker M."/>
        </authorList>
    </citation>
    <scope>NUCLEOTIDE SEQUENCE [LARGE SCALE GENOMIC DNA]</scope>
    <source>
        <strain evidence="1 2">DSM 24448</strain>
    </source>
</reference>
<protein>
    <submittedName>
        <fullName evidence="1">Uncharacterized protein</fullName>
    </submittedName>
</protein>
<sequence>MFEALIFAGSLALAQTPDECAPRVDNAVAIWWFQPLERAPGATVSLEAYWTDRPHSFERAPRHCVTDIAFSPEGILQFDAEALTVRVADDAPASALVTITGRLGDQPLEAQIRVVTPEQAPLRGTWRQTGATCPDGVVPTPINELVFDAAQRFSVTWIPFESYRDYWGTYRFDAADKSFSAEVEGDNQRPANLDLSGTASVSGNELILEDLWLGDPSQMVAAASRCTYRFVRADAPD</sequence>
<dbReference type="AlphaFoldDB" id="A0A7W9A3K5"/>
<evidence type="ECO:0000313" key="2">
    <source>
        <dbReference type="Proteomes" id="UP000548978"/>
    </source>
</evidence>
<accession>A0A7W9A3K5</accession>